<dbReference type="Pfam" id="PF13466">
    <property type="entry name" value="STAS_2"/>
    <property type="match status" value="1"/>
</dbReference>
<dbReference type="InterPro" id="IPR002645">
    <property type="entry name" value="STAS_dom"/>
</dbReference>
<dbReference type="NCBIfam" id="TIGR00377">
    <property type="entry name" value="ant_ant_sig"/>
    <property type="match status" value="1"/>
</dbReference>
<keyword evidence="5" id="KW-1185">Reference proteome</keyword>
<dbReference type="Gene3D" id="3.30.750.24">
    <property type="entry name" value="STAS domain"/>
    <property type="match status" value="1"/>
</dbReference>
<reference evidence="4" key="1">
    <citation type="submission" date="2021-01" db="EMBL/GenBank/DDBJ databases">
        <title>Whole genome shotgun sequence of Planosporangium mesophilum NBRC 109066.</title>
        <authorList>
            <person name="Komaki H."/>
            <person name="Tamura T."/>
        </authorList>
    </citation>
    <scope>NUCLEOTIDE SEQUENCE</scope>
    <source>
        <strain evidence="4">NBRC 109066</strain>
    </source>
</reference>
<comment type="similarity">
    <text evidence="1 2">Belongs to the anti-sigma-factor antagonist family.</text>
</comment>
<dbReference type="AlphaFoldDB" id="A0A8J3X2J4"/>
<evidence type="ECO:0000313" key="5">
    <source>
        <dbReference type="Proteomes" id="UP000599074"/>
    </source>
</evidence>
<evidence type="ECO:0000313" key="4">
    <source>
        <dbReference type="EMBL" id="GII24469.1"/>
    </source>
</evidence>
<sequence>MGDLTTRADAVRNTTTIALDGEFDVGAADELRRTLVETIMRHRPRRVVVDLGAVTFMDSTCIGTLVAGYHTACDVGVDLTVTDAKPFLAQVLATSGLHQLLAGRS</sequence>
<comment type="caution">
    <text evidence="4">The sequence shown here is derived from an EMBL/GenBank/DDBJ whole genome shotgun (WGS) entry which is preliminary data.</text>
</comment>
<dbReference type="SUPFAM" id="SSF52091">
    <property type="entry name" value="SpoIIaa-like"/>
    <property type="match status" value="1"/>
</dbReference>
<dbReference type="PROSITE" id="PS50801">
    <property type="entry name" value="STAS"/>
    <property type="match status" value="1"/>
</dbReference>
<accession>A0A8J3X2J4</accession>
<dbReference type="GO" id="GO:0043856">
    <property type="term" value="F:anti-sigma factor antagonist activity"/>
    <property type="evidence" value="ECO:0007669"/>
    <property type="project" value="InterPro"/>
</dbReference>
<protein>
    <recommendedName>
        <fullName evidence="2">Anti-sigma factor antagonist</fullName>
    </recommendedName>
</protein>
<organism evidence="4 5">
    <name type="scientific">Planosporangium mesophilum</name>
    <dbReference type="NCBI Taxonomy" id="689768"/>
    <lineage>
        <taxon>Bacteria</taxon>
        <taxon>Bacillati</taxon>
        <taxon>Actinomycetota</taxon>
        <taxon>Actinomycetes</taxon>
        <taxon>Micromonosporales</taxon>
        <taxon>Micromonosporaceae</taxon>
        <taxon>Planosporangium</taxon>
    </lineage>
</organism>
<dbReference type="EMBL" id="BOON01000038">
    <property type="protein sequence ID" value="GII24469.1"/>
    <property type="molecule type" value="Genomic_DNA"/>
</dbReference>
<evidence type="ECO:0000259" key="3">
    <source>
        <dbReference type="PROSITE" id="PS50801"/>
    </source>
</evidence>
<feature type="domain" description="STAS" evidence="3">
    <location>
        <begin position="4"/>
        <end position="105"/>
    </location>
</feature>
<dbReference type="PANTHER" id="PTHR33495:SF2">
    <property type="entry name" value="ANTI-SIGMA FACTOR ANTAGONIST TM_1081-RELATED"/>
    <property type="match status" value="1"/>
</dbReference>
<dbReference type="CDD" id="cd07043">
    <property type="entry name" value="STAS_anti-anti-sigma_factors"/>
    <property type="match status" value="1"/>
</dbReference>
<dbReference type="InterPro" id="IPR058548">
    <property type="entry name" value="MlaB-like_STAS"/>
</dbReference>
<evidence type="ECO:0000256" key="2">
    <source>
        <dbReference type="RuleBase" id="RU003749"/>
    </source>
</evidence>
<dbReference type="Proteomes" id="UP000599074">
    <property type="component" value="Unassembled WGS sequence"/>
</dbReference>
<dbReference type="InterPro" id="IPR003658">
    <property type="entry name" value="Anti-sigma_ant"/>
</dbReference>
<gene>
    <name evidence="4" type="ORF">Pme01_40660</name>
</gene>
<proteinExistence type="inferred from homology"/>
<evidence type="ECO:0000256" key="1">
    <source>
        <dbReference type="ARBA" id="ARBA00009013"/>
    </source>
</evidence>
<dbReference type="InterPro" id="IPR036513">
    <property type="entry name" value="STAS_dom_sf"/>
</dbReference>
<name>A0A8J3X2J4_9ACTN</name>
<dbReference type="PANTHER" id="PTHR33495">
    <property type="entry name" value="ANTI-SIGMA FACTOR ANTAGONIST TM_1081-RELATED-RELATED"/>
    <property type="match status" value="1"/>
</dbReference>